<name>A0ABX3MF68_9XANT</name>
<dbReference type="RefSeq" id="WP_078560627.1">
    <property type="nucleotide sequence ID" value="NZ_LOKQ01000054.1"/>
</dbReference>
<reference evidence="1 2" key="1">
    <citation type="submission" date="2015-12" db="EMBL/GenBank/DDBJ databases">
        <authorList>
            <person name="Bansal K."/>
            <person name="Midha S."/>
            <person name="Patil P.B."/>
        </authorList>
    </citation>
    <scope>NUCLEOTIDE SEQUENCE [LARGE SCALE GENOMIC DNA]</scope>
    <source>
        <strain evidence="1 2">LMG558</strain>
    </source>
</reference>
<sequence>MQHLDETNARVIADLQTSGSTALVKALQMVQLQKVIFAVGMFSIFESQLQTAFGGDTGHAFQTAKKRLIAMRHCDLASRFDEVNDAINALKHGRGRSYDRLVAKIGSLPFRVLAPDEHFYEEGDVSELHTLVRVDDRFVALCGEIINQVAGRLKEMDPDLASVI</sequence>
<dbReference type="EMBL" id="LOKQ01000054">
    <property type="protein sequence ID" value="OOX20881.1"/>
    <property type="molecule type" value="Genomic_DNA"/>
</dbReference>
<gene>
    <name evidence="1" type="ORF">Xcaj_22005</name>
</gene>
<proteinExistence type="predicted"/>
<evidence type="ECO:0000313" key="2">
    <source>
        <dbReference type="Proteomes" id="UP000191089"/>
    </source>
</evidence>
<organism evidence="1 2">
    <name type="scientific">Xanthomonas axonopodis pv. cajani</name>
    <dbReference type="NCBI Taxonomy" id="487827"/>
    <lineage>
        <taxon>Bacteria</taxon>
        <taxon>Pseudomonadati</taxon>
        <taxon>Pseudomonadota</taxon>
        <taxon>Gammaproteobacteria</taxon>
        <taxon>Lysobacterales</taxon>
        <taxon>Lysobacteraceae</taxon>
        <taxon>Xanthomonas</taxon>
    </lineage>
</organism>
<dbReference type="Proteomes" id="UP000191089">
    <property type="component" value="Unassembled WGS sequence"/>
</dbReference>
<keyword evidence="2" id="KW-1185">Reference proteome</keyword>
<evidence type="ECO:0000313" key="1">
    <source>
        <dbReference type="EMBL" id="OOX20881.1"/>
    </source>
</evidence>
<protein>
    <submittedName>
        <fullName evidence="1">Uncharacterized protein</fullName>
    </submittedName>
</protein>
<accession>A0ABX3MF68</accession>
<comment type="caution">
    <text evidence="1">The sequence shown here is derived from an EMBL/GenBank/DDBJ whole genome shotgun (WGS) entry which is preliminary data.</text>
</comment>